<dbReference type="AlphaFoldDB" id="A0A0M9WKM6"/>
<keyword evidence="3" id="KW-1185">Reference proteome</keyword>
<sequence length="99" mass="10966">MILIITHAEFDVNRTRRTKSAHLDTSSSGLTLPGETSDSLVFPSTIEASQALESDDSNRQFLSNTEILPSLIDFWEAVCHVARKVSFSIRRPIAPLLVP</sequence>
<evidence type="ECO:0000313" key="3">
    <source>
        <dbReference type="Proteomes" id="UP000037696"/>
    </source>
</evidence>
<accession>A0A0M9WKM6</accession>
<dbReference type="Proteomes" id="UP000037696">
    <property type="component" value="Unassembled WGS sequence"/>
</dbReference>
<comment type="caution">
    <text evidence="2">The sequence shown here is derived from an EMBL/GenBank/DDBJ whole genome shotgun (WGS) entry which is preliminary data.</text>
</comment>
<protein>
    <submittedName>
        <fullName evidence="2">Uncharacterized protein</fullName>
    </submittedName>
</protein>
<evidence type="ECO:0000313" key="2">
    <source>
        <dbReference type="EMBL" id="KOS48515.1"/>
    </source>
</evidence>
<feature type="region of interest" description="Disordered" evidence="1">
    <location>
        <begin position="18"/>
        <end position="37"/>
    </location>
</feature>
<proteinExistence type="predicted"/>
<organism evidence="2 3">
    <name type="scientific">Penicillium nordicum</name>
    <dbReference type="NCBI Taxonomy" id="229535"/>
    <lineage>
        <taxon>Eukaryota</taxon>
        <taxon>Fungi</taxon>
        <taxon>Dikarya</taxon>
        <taxon>Ascomycota</taxon>
        <taxon>Pezizomycotina</taxon>
        <taxon>Eurotiomycetes</taxon>
        <taxon>Eurotiomycetidae</taxon>
        <taxon>Eurotiales</taxon>
        <taxon>Aspergillaceae</taxon>
        <taxon>Penicillium</taxon>
    </lineage>
</organism>
<reference evidence="2 3" key="1">
    <citation type="submission" date="2015-08" db="EMBL/GenBank/DDBJ databases">
        <title>Genome sequencing of Penicillium nordicum.</title>
        <authorList>
            <person name="Nguyen H.D."/>
            <person name="Seifert K.A."/>
        </authorList>
    </citation>
    <scope>NUCLEOTIDE SEQUENCE [LARGE SCALE GENOMIC DNA]</scope>
    <source>
        <strain evidence="2 3">DAOMC 185683</strain>
    </source>
</reference>
<feature type="compositionally biased region" description="Polar residues" evidence="1">
    <location>
        <begin position="23"/>
        <end position="37"/>
    </location>
</feature>
<name>A0A0M9WKM6_9EURO</name>
<gene>
    <name evidence="2" type="ORF">ACN38_g470</name>
</gene>
<evidence type="ECO:0000256" key="1">
    <source>
        <dbReference type="SAM" id="MobiDB-lite"/>
    </source>
</evidence>
<dbReference type="EMBL" id="LHQQ01000004">
    <property type="protein sequence ID" value="KOS48515.1"/>
    <property type="molecule type" value="Genomic_DNA"/>
</dbReference>